<name>A0A067QI96_ZOONE</name>
<evidence type="ECO:0000313" key="2">
    <source>
        <dbReference type="Proteomes" id="UP000027135"/>
    </source>
</evidence>
<organism evidence="1 2">
    <name type="scientific">Zootermopsis nevadensis</name>
    <name type="common">Dampwood termite</name>
    <dbReference type="NCBI Taxonomy" id="136037"/>
    <lineage>
        <taxon>Eukaryota</taxon>
        <taxon>Metazoa</taxon>
        <taxon>Ecdysozoa</taxon>
        <taxon>Arthropoda</taxon>
        <taxon>Hexapoda</taxon>
        <taxon>Insecta</taxon>
        <taxon>Pterygota</taxon>
        <taxon>Neoptera</taxon>
        <taxon>Polyneoptera</taxon>
        <taxon>Dictyoptera</taxon>
        <taxon>Blattodea</taxon>
        <taxon>Blattoidea</taxon>
        <taxon>Termitoidae</taxon>
        <taxon>Termopsidae</taxon>
        <taxon>Zootermopsis</taxon>
    </lineage>
</organism>
<reference evidence="1 2" key="1">
    <citation type="journal article" date="2014" name="Nat. Commun.">
        <title>Molecular traces of alternative social organization in a termite genome.</title>
        <authorList>
            <person name="Terrapon N."/>
            <person name="Li C."/>
            <person name="Robertson H.M."/>
            <person name="Ji L."/>
            <person name="Meng X."/>
            <person name="Booth W."/>
            <person name="Chen Z."/>
            <person name="Childers C.P."/>
            <person name="Glastad K.M."/>
            <person name="Gokhale K."/>
            <person name="Gowin J."/>
            <person name="Gronenberg W."/>
            <person name="Hermansen R.A."/>
            <person name="Hu H."/>
            <person name="Hunt B.G."/>
            <person name="Huylmans A.K."/>
            <person name="Khalil S.M."/>
            <person name="Mitchell R.D."/>
            <person name="Munoz-Torres M.C."/>
            <person name="Mustard J.A."/>
            <person name="Pan H."/>
            <person name="Reese J.T."/>
            <person name="Scharf M.E."/>
            <person name="Sun F."/>
            <person name="Vogel H."/>
            <person name="Xiao J."/>
            <person name="Yang W."/>
            <person name="Yang Z."/>
            <person name="Yang Z."/>
            <person name="Zhou J."/>
            <person name="Zhu J."/>
            <person name="Brent C.S."/>
            <person name="Elsik C.G."/>
            <person name="Goodisman M.A."/>
            <person name="Liberles D.A."/>
            <person name="Roe R.M."/>
            <person name="Vargo E.L."/>
            <person name="Vilcinskas A."/>
            <person name="Wang J."/>
            <person name="Bornberg-Bauer E."/>
            <person name="Korb J."/>
            <person name="Zhang G."/>
            <person name="Liebig J."/>
        </authorList>
    </citation>
    <scope>NUCLEOTIDE SEQUENCE [LARGE SCALE GENOMIC DNA]</scope>
    <source>
        <tissue evidence="1">Whole organism</tissue>
    </source>
</reference>
<dbReference type="InParanoid" id="A0A067QI96"/>
<keyword evidence="2" id="KW-1185">Reference proteome</keyword>
<dbReference type="EMBL" id="KK853350">
    <property type="protein sequence ID" value="KDR08260.1"/>
    <property type="molecule type" value="Genomic_DNA"/>
</dbReference>
<evidence type="ECO:0000313" key="1">
    <source>
        <dbReference type="EMBL" id="KDR08260.1"/>
    </source>
</evidence>
<dbReference type="AlphaFoldDB" id="A0A067QI96"/>
<proteinExistence type="predicted"/>
<sequence length="149" mass="17661">MRQLIDGRNHFFLEKIHHEKELLIHKGPDFLTLKYIVPSLHNPFHQNYGYLFFYGSMRRSKGDFNFDKERSPTVQLFDFFNLDFFTSRNETDSSDGVVNVPESSNVHLNIDIELHSPLRLAPIRFYDNCLAYLWPSSVGVDGYRQIRFR</sequence>
<accession>A0A067QI96</accession>
<dbReference type="Proteomes" id="UP000027135">
    <property type="component" value="Unassembled WGS sequence"/>
</dbReference>
<gene>
    <name evidence="1" type="ORF">L798_02039</name>
</gene>
<protein>
    <submittedName>
        <fullName evidence="1">Uncharacterized protein</fullName>
    </submittedName>
</protein>